<name>A0A4Y6EP02_9CAUD</name>
<reference evidence="1 2" key="1">
    <citation type="submission" date="2019-05" db="EMBL/GenBank/DDBJ databases">
        <authorList>
            <person name="Kim R."/>
            <person name="Haleblian K.L."/>
            <person name="Torres C.-L.T."/>
            <person name="Chong M.Y."/>
            <person name="Duong K."/>
            <person name="Lee C."/>
            <person name="Lai L.T."/>
            <person name="Ballew A.S."/>
            <person name="Ly A.M."/>
            <person name="Wu S."/>
            <person name="Ngo R.T."/>
            <person name="Freise A.C."/>
            <person name="Reddi K."/>
            <person name="Moberg-Parker J."/>
            <person name="Garlena R.A."/>
            <person name="Russell D.A."/>
            <person name="Pope W.H."/>
            <person name="Jacobs-Sera D."/>
            <person name="Hatfull G.F."/>
        </authorList>
    </citation>
    <scope>NUCLEOTIDE SEQUENCE [LARGE SCALE GENOMIC DNA]</scope>
</reference>
<dbReference type="EMBL" id="MK977707">
    <property type="protein sequence ID" value="QDF19805.1"/>
    <property type="molecule type" value="Genomic_DNA"/>
</dbReference>
<dbReference type="KEGG" id="vg:80019463"/>
<proteinExistence type="predicted"/>
<dbReference type="GeneID" id="80019463"/>
<accession>A0A4Y6EP02</accession>
<sequence length="54" mass="6265">MAHRVYLCTNLTDPDPCQWDHNHSCQAHGYFYIDQGELCPVEEAKRILTKAEES</sequence>
<organism evidence="1 2">
    <name type="scientific">Mycobacterium phage LilSpotty</name>
    <dbReference type="NCBI Taxonomy" id="2588512"/>
    <lineage>
        <taxon>Viruses</taxon>
        <taxon>Duplodnaviria</taxon>
        <taxon>Heunggongvirae</taxon>
        <taxon>Uroviricota</taxon>
        <taxon>Caudoviricetes</taxon>
        <taxon>Lilspottyvirus</taxon>
        <taxon>Lilspottyvirus lilspotty</taxon>
    </lineage>
</organism>
<keyword evidence="2" id="KW-1185">Reference proteome</keyword>
<gene>
    <name evidence="1" type="primary">73</name>
    <name evidence="1" type="ORF">SEA_LILSPOTTY_73</name>
</gene>
<protein>
    <submittedName>
        <fullName evidence="1">Uncharacterized protein</fullName>
    </submittedName>
</protein>
<evidence type="ECO:0000313" key="2">
    <source>
        <dbReference type="Proteomes" id="UP000318419"/>
    </source>
</evidence>
<dbReference type="RefSeq" id="YP_010754862.1">
    <property type="nucleotide sequence ID" value="NC_073464.1"/>
</dbReference>
<dbReference type="Proteomes" id="UP000318419">
    <property type="component" value="Genome"/>
</dbReference>
<evidence type="ECO:0000313" key="1">
    <source>
        <dbReference type="EMBL" id="QDF19805.1"/>
    </source>
</evidence>